<dbReference type="EMBL" id="PEKT02000003">
    <property type="protein sequence ID" value="PIS56687.1"/>
    <property type="molecule type" value="Genomic_DNA"/>
</dbReference>
<dbReference type="VEuPathDB" id="FungiDB:B9J08_001226"/>
<dbReference type="VEuPathDB" id="FungiDB:CJJ09_003481"/>
<evidence type="ECO:0000313" key="2">
    <source>
        <dbReference type="EMBL" id="PIS56687.1"/>
    </source>
</evidence>
<evidence type="ECO:0000313" key="3">
    <source>
        <dbReference type="Proteomes" id="UP000230249"/>
    </source>
</evidence>
<sequence length="253" mass="28059">MRFLLDQNFHVYKADSVPTFTKSHLATIEDYTANYVYNKYISTTTDTVSKYESVEDVEIDVNADLINEGDLTVSYVYIKHGSASQMACFIEINKNVLALLKSGAPEFLVNLLEAVDFDKPVSLRPQPVNSEGIGALVDSMAPVLRVDSGIMGNIDITFTPKVKLQKDSLKEILINVPKKDSSRLLKGSEKPMQELVSWLSKATRVKFQNLETKTFTSDLICISKNGRIRLVGDNILDDASATTLVTQVCRALA</sequence>
<reference evidence="1 3" key="3">
    <citation type="journal article" date="2018" name="Nat. Commun.">
        <title>Genomic insights into multidrug-resistance, mating and virulence in Candida auris and related emerging species.</title>
        <authorList>
            <person name="Munoz J.F."/>
            <person name="Gade L."/>
            <person name="Chow N.A."/>
            <person name="Loparev V.N."/>
            <person name="Juieng P."/>
            <person name="Berkow E.L."/>
            <person name="Farrer R.A."/>
            <person name="Litvintseva A.P."/>
            <person name="Cuomo C.A."/>
        </authorList>
    </citation>
    <scope>GENOME REANNOTATION</scope>
    <source>
        <strain evidence="1 3">B8441</strain>
    </source>
</reference>
<reference evidence="2" key="2">
    <citation type="submission" date="2017-11" db="EMBL/GenBank/DDBJ databases">
        <title>Candida auris genome assembly and annotation.</title>
        <authorList>
            <person name="Munoz J.F."/>
            <person name="Gade L.G."/>
            <person name="Chow N.A."/>
            <person name="Litvintseva A.P."/>
            <person name="Loparev V.N."/>
            <person name="Cuomo C.A."/>
        </authorList>
    </citation>
    <scope>NUCLEOTIDE SEQUENCE</scope>
    <source>
        <strain evidence="2">B8441</strain>
    </source>
</reference>
<accession>A0A2H1A199</accession>
<dbReference type="VEuPathDB" id="FungiDB:CJJ07_003446"/>
<evidence type="ECO:0000313" key="1">
    <source>
        <dbReference type="EMBL" id="KAK8440375.1"/>
    </source>
</evidence>
<protein>
    <submittedName>
        <fullName evidence="2">Uncharacterized protein</fullName>
    </submittedName>
</protein>
<comment type="caution">
    <text evidence="2">The sequence shown here is derived from an EMBL/GenBank/DDBJ whole genome shotgun (WGS) entry which is preliminary data.</text>
</comment>
<gene>
    <name evidence="2" type="ORF">B9J08_001226</name>
    <name evidence="1" type="ORF">B9J08_03476</name>
</gene>
<dbReference type="VEuPathDB" id="FungiDB:CJI96_0003069"/>
<name>A0A2H1A199_CANAR</name>
<organism evidence="2">
    <name type="scientific">Candidozyma auris</name>
    <name type="common">Yeast</name>
    <name type="synonym">Candida auris</name>
    <dbReference type="NCBI Taxonomy" id="498019"/>
    <lineage>
        <taxon>Eukaryota</taxon>
        <taxon>Fungi</taxon>
        <taxon>Dikarya</taxon>
        <taxon>Ascomycota</taxon>
        <taxon>Saccharomycotina</taxon>
        <taxon>Pichiomycetes</taxon>
        <taxon>Metschnikowiaceae</taxon>
        <taxon>Candidozyma</taxon>
    </lineage>
</organism>
<reference evidence="2 3" key="1">
    <citation type="journal article" date="2017" name="Clin. Infect. Dis.">
        <title>Simultaneous emergence of multidrug-resistant Candida auris on 3 continents confirmed by whole-genome sequencing and epidemiological analyses.</title>
        <authorList>
            <person name="Lockhart S.R."/>
            <person name="Etienne K.A."/>
            <person name="Vallabhaneni S."/>
            <person name="Farooqi J."/>
            <person name="Chowdhary A."/>
            <person name="Govender N.P."/>
            <person name="Colombo A.L."/>
            <person name="Calvo B."/>
            <person name="Cuomo C.A."/>
            <person name="Desjardins C.A."/>
            <person name="Berkow E.L."/>
            <person name="Castanheira M."/>
            <person name="Magobo R.E."/>
            <person name="Jabeen K."/>
            <person name="Asghar R.J."/>
            <person name="Meis J.F."/>
            <person name="Jackson B."/>
            <person name="Chiller T."/>
            <person name="Litvintseva A.P."/>
        </authorList>
    </citation>
    <scope>NUCLEOTIDE SEQUENCE [LARGE SCALE GENOMIC DNA]</scope>
    <source>
        <strain evidence="2 3">B8441</strain>
    </source>
</reference>
<accession>A0A5Q7YHX1</accession>
<dbReference type="VEuPathDB" id="FungiDB:QG37_04246"/>
<dbReference type="VEuPathDB" id="FungiDB:CJI97_001380"/>
<dbReference type="EMBL" id="PEKT03000003">
    <property type="protein sequence ID" value="KAK8440375.1"/>
    <property type="molecule type" value="Genomic_DNA"/>
</dbReference>
<keyword evidence="3" id="KW-1185">Reference proteome</keyword>
<dbReference type="OMA" id="HSHIASY"/>
<reference evidence="1" key="4">
    <citation type="submission" date="2024-03" db="EMBL/GenBank/DDBJ databases">
        <title>Improved genome assembly of Candida auris strain B8441 and annotation of B11205.</title>
        <authorList>
            <person name="Cauldron N.C."/>
            <person name="Shea T."/>
            <person name="Cuomo C.A."/>
        </authorList>
    </citation>
    <scope>NUCLEOTIDE SEQUENCE</scope>
    <source>
        <strain evidence="1">B8441</strain>
    </source>
</reference>
<proteinExistence type="predicted"/>
<dbReference type="AlphaFoldDB" id="A0A2H1A199"/>
<dbReference type="Proteomes" id="UP000230249">
    <property type="component" value="Unassembled WGS sequence"/>
</dbReference>